<sequence length="226" mass="23781">MLSEVITIAAVILARIGIQTSGASSPPPAIVELLLLGCLGFAVYSLATRISRRRAETLTRGGWWGFDAYLLELLTPLAIAFGLALAVWTINRAELGQKLGGYGAVLVLLLVTSVGVKLVTETTLYAKIGGEPSPRQDHAKRLVGPLAGSSKLRYTLGIFGGIILPLAAQLLAGGAKNIPPTVAAGPSAVMAVLALVCLVPGELLERRLFWRAQFGHEEAQKAQHVA</sequence>
<accession>A0A518K5S6</accession>
<feature type="transmembrane region" description="Helical" evidence="1">
    <location>
        <begin position="102"/>
        <end position="120"/>
    </location>
</feature>
<keyword evidence="3" id="KW-1185">Reference proteome</keyword>
<dbReference type="Proteomes" id="UP000316426">
    <property type="component" value="Chromosome"/>
</dbReference>
<feature type="transmembrane region" description="Helical" evidence="1">
    <location>
        <begin position="68"/>
        <end position="90"/>
    </location>
</feature>
<protein>
    <submittedName>
        <fullName evidence="2">Uncharacterized protein</fullName>
    </submittedName>
</protein>
<dbReference type="EMBL" id="CP036349">
    <property type="protein sequence ID" value="QDV73144.1"/>
    <property type="molecule type" value="Genomic_DNA"/>
</dbReference>
<name>A0A518K5S6_9BACT</name>
<dbReference type="KEGG" id="bmei:Spa11_13370"/>
<evidence type="ECO:0000256" key="1">
    <source>
        <dbReference type="SAM" id="Phobius"/>
    </source>
</evidence>
<evidence type="ECO:0000313" key="2">
    <source>
        <dbReference type="EMBL" id="QDV73144.1"/>
    </source>
</evidence>
<feature type="transmembrane region" description="Helical" evidence="1">
    <location>
        <begin position="184"/>
        <end position="204"/>
    </location>
</feature>
<feature type="transmembrane region" description="Helical" evidence="1">
    <location>
        <begin position="29"/>
        <end position="47"/>
    </location>
</feature>
<dbReference type="AlphaFoldDB" id="A0A518K5S6"/>
<organism evidence="2 3">
    <name type="scientific">Botrimarina mediterranea</name>
    <dbReference type="NCBI Taxonomy" id="2528022"/>
    <lineage>
        <taxon>Bacteria</taxon>
        <taxon>Pseudomonadati</taxon>
        <taxon>Planctomycetota</taxon>
        <taxon>Planctomycetia</taxon>
        <taxon>Pirellulales</taxon>
        <taxon>Lacipirellulaceae</taxon>
        <taxon>Botrimarina</taxon>
    </lineage>
</organism>
<evidence type="ECO:0000313" key="3">
    <source>
        <dbReference type="Proteomes" id="UP000316426"/>
    </source>
</evidence>
<keyword evidence="1" id="KW-0472">Membrane</keyword>
<feature type="transmembrane region" description="Helical" evidence="1">
    <location>
        <begin position="154"/>
        <end position="172"/>
    </location>
</feature>
<reference evidence="2 3" key="1">
    <citation type="submission" date="2019-02" db="EMBL/GenBank/DDBJ databases">
        <title>Deep-cultivation of Planctomycetes and their phenomic and genomic characterization uncovers novel biology.</title>
        <authorList>
            <person name="Wiegand S."/>
            <person name="Jogler M."/>
            <person name="Boedeker C."/>
            <person name="Pinto D."/>
            <person name="Vollmers J."/>
            <person name="Rivas-Marin E."/>
            <person name="Kohn T."/>
            <person name="Peeters S.H."/>
            <person name="Heuer A."/>
            <person name="Rast P."/>
            <person name="Oberbeckmann S."/>
            <person name="Bunk B."/>
            <person name="Jeske O."/>
            <person name="Meyerdierks A."/>
            <person name="Storesund J.E."/>
            <person name="Kallscheuer N."/>
            <person name="Luecker S."/>
            <person name="Lage O.M."/>
            <person name="Pohl T."/>
            <person name="Merkel B.J."/>
            <person name="Hornburger P."/>
            <person name="Mueller R.-W."/>
            <person name="Bruemmer F."/>
            <person name="Labrenz M."/>
            <person name="Spormann A.M."/>
            <person name="Op den Camp H."/>
            <person name="Overmann J."/>
            <person name="Amann R."/>
            <person name="Jetten M.S.M."/>
            <person name="Mascher T."/>
            <person name="Medema M.H."/>
            <person name="Devos D.P."/>
            <person name="Kaster A.-K."/>
            <person name="Ovreas L."/>
            <person name="Rohde M."/>
            <person name="Galperin M.Y."/>
            <person name="Jogler C."/>
        </authorList>
    </citation>
    <scope>NUCLEOTIDE SEQUENCE [LARGE SCALE GENOMIC DNA]</scope>
    <source>
        <strain evidence="2 3">Spa11</strain>
    </source>
</reference>
<keyword evidence="1" id="KW-0812">Transmembrane</keyword>
<proteinExistence type="predicted"/>
<dbReference type="RefSeq" id="WP_145109618.1">
    <property type="nucleotide sequence ID" value="NZ_CP036349.1"/>
</dbReference>
<keyword evidence="1" id="KW-1133">Transmembrane helix</keyword>
<gene>
    <name evidence="2" type="ORF">Spa11_13370</name>
</gene>